<feature type="domain" description="DJ-1/PfpI" evidence="1">
    <location>
        <begin position="7"/>
        <end position="167"/>
    </location>
</feature>
<evidence type="ECO:0000259" key="1">
    <source>
        <dbReference type="Pfam" id="PF01965"/>
    </source>
</evidence>
<name>A0A382CDK6_9ZZZZ</name>
<dbReference type="PANTHER" id="PTHR43130:SF2">
    <property type="entry name" value="DJ-1_PFPI DOMAIN-CONTAINING PROTEIN"/>
    <property type="match status" value="1"/>
</dbReference>
<proteinExistence type="predicted"/>
<dbReference type="Pfam" id="PF01965">
    <property type="entry name" value="DJ-1_PfpI"/>
    <property type="match status" value="1"/>
</dbReference>
<organism evidence="2">
    <name type="scientific">marine metagenome</name>
    <dbReference type="NCBI Taxonomy" id="408172"/>
    <lineage>
        <taxon>unclassified sequences</taxon>
        <taxon>metagenomes</taxon>
        <taxon>ecological metagenomes</taxon>
    </lineage>
</organism>
<dbReference type="InterPro" id="IPR029062">
    <property type="entry name" value="Class_I_gatase-like"/>
</dbReference>
<dbReference type="SUPFAM" id="SSF52317">
    <property type="entry name" value="Class I glutamine amidotransferase-like"/>
    <property type="match status" value="1"/>
</dbReference>
<dbReference type="InterPro" id="IPR002818">
    <property type="entry name" value="DJ-1/PfpI"/>
</dbReference>
<protein>
    <recommendedName>
        <fullName evidence="1">DJ-1/PfpI domain-containing protein</fullName>
    </recommendedName>
</protein>
<dbReference type="AlphaFoldDB" id="A0A382CDK6"/>
<dbReference type="GO" id="GO:0006355">
    <property type="term" value="P:regulation of DNA-templated transcription"/>
    <property type="evidence" value="ECO:0007669"/>
    <property type="project" value="TreeGrafter"/>
</dbReference>
<gene>
    <name evidence="2" type="ORF">METZ01_LOCUS176808</name>
</gene>
<dbReference type="PANTHER" id="PTHR43130">
    <property type="entry name" value="ARAC-FAMILY TRANSCRIPTIONAL REGULATOR"/>
    <property type="match status" value="1"/>
</dbReference>
<accession>A0A382CDK6</accession>
<dbReference type="EMBL" id="UINC01033920">
    <property type="protein sequence ID" value="SVB23954.1"/>
    <property type="molecule type" value="Genomic_DNA"/>
</dbReference>
<sequence>MAEQMNVGIYIFGDMTMLDGYAPLQMLSFVEQFNTFTFAKTEQPVQADCGVPLTPQYGLDTCPPLDILIMPGGGDVLGQMQDAELIAWLQRTAPSTRYITSVCTGALILAEAGLLDGYKAITHWGWVEQLAAYRNIEVADQRVVVDRDRITGGGITAGLDFALTLIAEVIGPPAAQSIQLLFEYRPQPPFDSGSPKNAAPEVLGPVSGMIDSRKVELNAHIAATQGADF</sequence>
<evidence type="ECO:0000313" key="2">
    <source>
        <dbReference type="EMBL" id="SVB23954.1"/>
    </source>
</evidence>
<reference evidence="2" key="1">
    <citation type="submission" date="2018-05" db="EMBL/GenBank/DDBJ databases">
        <authorList>
            <person name="Lanie J.A."/>
            <person name="Ng W.-L."/>
            <person name="Kazmierczak K.M."/>
            <person name="Andrzejewski T.M."/>
            <person name="Davidsen T.M."/>
            <person name="Wayne K.J."/>
            <person name="Tettelin H."/>
            <person name="Glass J.I."/>
            <person name="Rusch D."/>
            <person name="Podicherti R."/>
            <person name="Tsui H.-C.T."/>
            <person name="Winkler M.E."/>
        </authorList>
    </citation>
    <scope>NUCLEOTIDE SEQUENCE</scope>
</reference>
<dbReference type="CDD" id="cd03139">
    <property type="entry name" value="GATase1_PfpI_2"/>
    <property type="match status" value="1"/>
</dbReference>
<dbReference type="Gene3D" id="3.40.50.880">
    <property type="match status" value="1"/>
</dbReference>
<dbReference type="InterPro" id="IPR052158">
    <property type="entry name" value="INH-QAR"/>
</dbReference>